<organism evidence="10 11">
    <name type="scientific">Mycolicibacterium peregrinum</name>
    <name type="common">Mycobacterium peregrinum</name>
    <dbReference type="NCBI Taxonomy" id="43304"/>
    <lineage>
        <taxon>Bacteria</taxon>
        <taxon>Bacillati</taxon>
        <taxon>Actinomycetota</taxon>
        <taxon>Actinomycetes</taxon>
        <taxon>Mycobacteriales</taxon>
        <taxon>Mycobacteriaceae</taxon>
        <taxon>Mycolicibacterium</taxon>
    </lineage>
</organism>
<proteinExistence type="inferred from homology"/>
<keyword evidence="5 8" id="KW-0812">Transmembrane</keyword>
<evidence type="ECO:0000256" key="1">
    <source>
        <dbReference type="ARBA" id="ARBA00004651"/>
    </source>
</evidence>
<evidence type="ECO:0000313" key="11">
    <source>
        <dbReference type="Proteomes" id="UP000093902"/>
    </source>
</evidence>
<dbReference type="Gene3D" id="1.20.1720.10">
    <property type="entry name" value="Multidrug resistance protein D"/>
    <property type="match status" value="1"/>
</dbReference>
<dbReference type="Pfam" id="PF07690">
    <property type="entry name" value="MFS_1"/>
    <property type="match status" value="1"/>
</dbReference>
<evidence type="ECO:0000256" key="2">
    <source>
        <dbReference type="ARBA" id="ARBA00006236"/>
    </source>
</evidence>
<dbReference type="GO" id="GO:1990961">
    <property type="term" value="P:xenobiotic detoxification by transmembrane export across the plasma membrane"/>
    <property type="evidence" value="ECO:0007669"/>
    <property type="project" value="InterPro"/>
</dbReference>
<feature type="transmembrane region" description="Helical" evidence="8">
    <location>
        <begin position="261"/>
        <end position="279"/>
    </location>
</feature>
<comment type="caution">
    <text evidence="10">The sequence shown here is derived from an EMBL/GenBank/DDBJ whole genome shotgun (WGS) entry which is preliminary data.</text>
</comment>
<evidence type="ECO:0000313" key="10">
    <source>
        <dbReference type="EMBL" id="OBB33838.1"/>
    </source>
</evidence>
<evidence type="ECO:0000256" key="6">
    <source>
        <dbReference type="ARBA" id="ARBA00022989"/>
    </source>
</evidence>
<feature type="transmembrane region" description="Helical" evidence="8">
    <location>
        <begin position="379"/>
        <end position="399"/>
    </location>
</feature>
<keyword evidence="4" id="KW-1003">Cell membrane</keyword>
<dbReference type="AlphaFoldDB" id="A0A1A0RID9"/>
<feature type="transmembrane region" description="Helical" evidence="8">
    <location>
        <begin position="16"/>
        <end position="36"/>
    </location>
</feature>
<comment type="similarity">
    <text evidence="2">Belongs to the major facilitator superfamily. Bcr/CmlA family.</text>
</comment>
<dbReference type="RefSeq" id="WP_064928734.1">
    <property type="nucleotide sequence ID" value="NZ_LZSO01000007.1"/>
</dbReference>
<dbReference type="InterPro" id="IPR036259">
    <property type="entry name" value="MFS_trans_sf"/>
</dbReference>
<evidence type="ECO:0000259" key="9">
    <source>
        <dbReference type="PROSITE" id="PS50850"/>
    </source>
</evidence>
<dbReference type="InterPro" id="IPR011701">
    <property type="entry name" value="MFS"/>
</dbReference>
<dbReference type="InterPro" id="IPR020846">
    <property type="entry name" value="MFS_dom"/>
</dbReference>
<dbReference type="PROSITE" id="PS00216">
    <property type="entry name" value="SUGAR_TRANSPORT_1"/>
    <property type="match status" value="1"/>
</dbReference>
<name>A0A1A0RID9_MYCPR</name>
<dbReference type="NCBIfam" id="TIGR00710">
    <property type="entry name" value="efflux_Bcr_CflA"/>
    <property type="match status" value="1"/>
</dbReference>
<dbReference type="PANTHER" id="PTHR23502">
    <property type="entry name" value="MAJOR FACILITATOR SUPERFAMILY"/>
    <property type="match status" value="1"/>
</dbReference>
<dbReference type="FunFam" id="1.20.1720.10:FF:000005">
    <property type="entry name" value="Bcr/CflA family efflux transporter"/>
    <property type="match status" value="1"/>
</dbReference>
<reference evidence="11" key="1">
    <citation type="submission" date="2016-06" db="EMBL/GenBank/DDBJ databases">
        <authorList>
            <person name="Sutton G."/>
            <person name="Brinkac L."/>
            <person name="Sanka R."/>
            <person name="Adams M."/>
            <person name="Lau E."/>
            <person name="Mehaffy C."/>
            <person name="Tameris M."/>
            <person name="Hatherill M."/>
            <person name="Hanekom W."/>
            <person name="Mahomed H."/>
            <person name="Mcshane H."/>
        </authorList>
    </citation>
    <scope>NUCLEOTIDE SEQUENCE [LARGE SCALE GENOMIC DNA]</scope>
    <source>
        <strain evidence="11">852002-51209_SCH5440388</strain>
    </source>
</reference>
<keyword evidence="7 8" id="KW-0472">Membrane</keyword>
<protein>
    <submittedName>
        <fullName evidence="10">Bcr/CflA family drug resistance efflux transporter</fullName>
    </submittedName>
</protein>
<keyword evidence="6 8" id="KW-1133">Transmembrane helix</keyword>
<sequence>MSTRITNTETAPQTPALPLSWLGVLALLTAVAPLSIDMYLPAFPAMAAEFGTSASAVQFTLTSFMVGLASGQLIIGPLSDRFGRRPLMLAGTFVCILAGVACAVAPNIAALTAFRFVQGFSGAAGVVLSRAVVADRAHGAMAARAFSLMMIINGAAPVLAPLIGGSLMGVIGWRGVFWILAALAAAMFVGVVAVLPETHPTDRRHTGGVTAMLSDARSVLTNRGYLGYTLAFAFGFTVMFAYIAASPFVLQNVLGLSPLHYSFAFAANAAGIVIVNAVNARIVGRFGQRRLLHLGVGLLVLFSALLLVDALLGPVLWASLLLLWGAVASLGLVAANATSLALDQVRHAAGTGSAVLGALQFGLAAVVSPIVGLGGDHTALPMAGAMLVSACIGAGALLLTRRRQVVAID</sequence>
<feature type="transmembrane region" description="Helical" evidence="8">
    <location>
        <begin position="291"/>
        <end position="312"/>
    </location>
</feature>
<feature type="transmembrane region" description="Helical" evidence="8">
    <location>
        <begin position="87"/>
        <end position="110"/>
    </location>
</feature>
<dbReference type="CDD" id="cd17320">
    <property type="entry name" value="MFS_MdfA_MDR_like"/>
    <property type="match status" value="1"/>
</dbReference>
<dbReference type="GO" id="GO:0005886">
    <property type="term" value="C:plasma membrane"/>
    <property type="evidence" value="ECO:0007669"/>
    <property type="project" value="UniProtKB-SubCell"/>
</dbReference>
<feature type="transmembrane region" description="Helical" evidence="8">
    <location>
        <begin position="56"/>
        <end position="75"/>
    </location>
</feature>
<dbReference type="EMBL" id="LZSO01000007">
    <property type="protein sequence ID" value="OBB33838.1"/>
    <property type="molecule type" value="Genomic_DNA"/>
</dbReference>
<feature type="transmembrane region" description="Helical" evidence="8">
    <location>
        <begin position="176"/>
        <end position="195"/>
    </location>
</feature>
<feature type="transmembrane region" description="Helical" evidence="8">
    <location>
        <begin position="318"/>
        <end position="342"/>
    </location>
</feature>
<comment type="subcellular location">
    <subcellularLocation>
        <location evidence="1">Cell membrane</location>
        <topology evidence="1">Multi-pass membrane protein</topology>
    </subcellularLocation>
</comment>
<dbReference type="Proteomes" id="UP000093902">
    <property type="component" value="Unassembled WGS sequence"/>
</dbReference>
<dbReference type="PROSITE" id="PS50850">
    <property type="entry name" value="MFS"/>
    <property type="match status" value="1"/>
</dbReference>
<dbReference type="PANTHER" id="PTHR23502:SF132">
    <property type="entry name" value="POLYAMINE TRANSPORTER 2-RELATED"/>
    <property type="match status" value="1"/>
</dbReference>
<keyword evidence="3" id="KW-0813">Transport</keyword>
<feature type="domain" description="Major facilitator superfamily (MFS) profile" evidence="9">
    <location>
        <begin position="21"/>
        <end position="402"/>
    </location>
</feature>
<evidence type="ECO:0000256" key="3">
    <source>
        <dbReference type="ARBA" id="ARBA00022448"/>
    </source>
</evidence>
<dbReference type="SUPFAM" id="SSF103473">
    <property type="entry name" value="MFS general substrate transporter"/>
    <property type="match status" value="1"/>
</dbReference>
<evidence type="ECO:0000256" key="7">
    <source>
        <dbReference type="ARBA" id="ARBA00023136"/>
    </source>
</evidence>
<feature type="transmembrane region" description="Helical" evidence="8">
    <location>
        <begin position="225"/>
        <end position="249"/>
    </location>
</feature>
<dbReference type="InterPro" id="IPR004812">
    <property type="entry name" value="Efflux_drug-R_Bcr/CmlA"/>
</dbReference>
<dbReference type="STRING" id="43304.GCA_001403655_04437"/>
<evidence type="ECO:0000256" key="4">
    <source>
        <dbReference type="ARBA" id="ARBA00022475"/>
    </source>
</evidence>
<feature type="transmembrane region" description="Helical" evidence="8">
    <location>
        <begin position="116"/>
        <end position="133"/>
    </location>
</feature>
<dbReference type="GO" id="GO:0042910">
    <property type="term" value="F:xenobiotic transmembrane transporter activity"/>
    <property type="evidence" value="ECO:0007669"/>
    <property type="project" value="InterPro"/>
</dbReference>
<dbReference type="InterPro" id="IPR005829">
    <property type="entry name" value="Sugar_transporter_CS"/>
</dbReference>
<feature type="transmembrane region" description="Helical" evidence="8">
    <location>
        <begin position="354"/>
        <end position="373"/>
    </location>
</feature>
<accession>A0A1A0RID9</accession>
<gene>
    <name evidence="10" type="ORF">A5792_08890</name>
</gene>
<feature type="transmembrane region" description="Helical" evidence="8">
    <location>
        <begin position="145"/>
        <end position="164"/>
    </location>
</feature>
<evidence type="ECO:0000256" key="8">
    <source>
        <dbReference type="SAM" id="Phobius"/>
    </source>
</evidence>
<evidence type="ECO:0000256" key="5">
    <source>
        <dbReference type="ARBA" id="ARBA00022692"/>
    </source>
</evidence>